<keyword evidence="10 11" id="KW-0472">Membrane</keyword>
<keyword evidence="8 11" id="KW-1133">Transmembrane helix</keyword>
<dbReference type="SMART" id="SM00387">
    <property type="entry name" value="HATPase_c"/>
    <property type="match status" value="1"/>
</dbReference>
<name>A0A4D4J5C7_9PSEU</name>
<dbReference type="Pfam" id="PF02518">
    <property type="entry name" value="HATPase_c"/>
    <property type="match status" value="1"/>
</dbReference>
<keyword evidence="9" id="KW-0902">Two-component regulatory system</keyword>
<keyword evidence="5" id="KW-0808">Transferase</keyword>
<dbReference type="EC" id="2.7.13.3" evidence="3"/>
<dbReference type="CDD" id="cd06225">
    <property type="entry name" value="HAMP"/>
    <property type="match status" value="1"/>
</dbReference>
<evidence type="ECO:0000313" key="15">
    <source>
        <dbReference type="Proteomes" id="UP000298860"/>
    </source>
</evidence>
<dbReference type="InterPro" id="IPR005467">
    <property type="entry name" value="His_kinase_dom"/>
</dbReference>
<dbReference type="InterPro" id="IPR003661">
    <property type="entry name" value="HisK_dim/P_dom"/>
</dbReference>
<comment type="subcellular location">
    <subcellularLocation>
        <location evidence="2">Cell membrane</location>
    </subcellularLocation>
</comment>
<dbReference type="CDD" id="cd00075">
    <property type="entry name" value="HATPase"/>
    <property type="match status" value="1"/>
</dbReference>
<dbReference type="Pfam" id="PF00672">
    <property type="entry name" value="HAMP"/>
    <property type="match status" value="1"/>
</dbReference>
<evidence type="ECO:0000256" key="7">
    <source>
        <dbReference type="ARBA" id="ARBA00022777"/>
    </source>
</evidence>
<evidence type="ECO:0000256" key="6">
    <source>
        <dbReference type="ARBA" id="ARBA00022692"/>
    </source>
</evidence>
<dbReference type="SUPFAM" id="SSF47384">
    <property type="entry name" value="Homodimeric domain of signal transducing histidine kinase"/>
    <property type="match status" value="1"/>
</dbReference>
<dbReference type="GO" id="GO:0005886">
    <property type="term" value="C:plasma membrane"/>
    <property type="evidence" value="ECO:0007669"/>
    <property type="project" value="UniProtKB-SubCell"/>
</dbReference>
<evidence type="ECO:0000256" key="5">
    <source>
        <dbReference type="ARBA" id="ARBA00022679"/>
    </source>
</evidence>
<dbReference type="OrthoDB" id="9786919at2"/>
<dbReference type="RefSeq" id="WP_137813430.1">
    <property type="nucleotide sequence ID" value="NZ_BJFL01000007.1"/>
</dbReference>
<dbReference type="InterPro" id="IPR003594">
    <property type="entry name" value="HATPase_dom"/>
</dbReference>
<evidence type="ECO:0000256" key="10">
    <source>
        <dbReference type="ARBA" id="ARBA00023136"/>
    </source>
</evidence>
<dbReference type="FunFam" id="1.10.287.130:FF:000001">
    <property type="entry name" value="Two-component sensor histidine kinase"/>
    <property type="match status" value="1"/>
</dbReference>
<dbReference type="PROSITE" id="PS50109">
    <property type="entry name" value="HIS_KIN"/>
    <property type="match status" value="1"/>
</dbReference>
<dbReference type="SMART" id="SM00304">
    <property type="entry name" value="HAMP"/>
    <property type="match status" value="1"/>
</dbReference>
<dbReference type="InterPro" id="IPR050428">
    <property type="entry name" value="TCS_sensor_his_kinase"/>
</dbReference>
<feature type="transmembrane region" description="Helical" evidence="11">
    <location>
        <begin position="170"/>
        <end position="192"/>
    </location>
</feature>
<comment type="catalytic activity">
    <reaction evidence="1">
        <text>ATP + protein L-histidine = ADP + protein N-phospho-L-histidine.</text>
        <dbReference type="EC" id="2.7.13.3"/>
    </reaction>
</comment>
<gene>
    <name evidence="14" type="ORF">GTS_19230</name>
</gene>
<dbReference type="PRINTS" id="PR00344">
    <property type="entry name" value="BCTRLSENSOR"/>
</dbReference>
<dbReference type="AlphaFoldDB" id="A0A4D4J5C7"/>
<dbReference type="PANTHER" id="PTHR45436">
    <property type="entry name" value="SENSOR HISTIDINE KINASE YKOH"/>
    <property type="match status" value="1"/>
</dbReference>
<dbReference type="CDD" id="cd00082">
    <property type="entry name" value="HisKA"/>
    <property type="match status" value="1"/>
</dbReference>
<dbReference type="InterPro" id="IPR036890">
    <property type="entry name" value="HATPase_C_sf"/>
</dbReference>
<dbReference type="SMART" id="SM00388">
    <property type="entry name" value="HisKA"/>
    <property type="match status" value="1"/>
</dbReference>
<sequence length="489" mass="52349">MRAAALARRPLTLRGRLLAALLVCSAFGLAAFIGASELLLRHSLMDRVDGQLHDFSHRFAAGPPPSGPPPEAPVRVRLPSDFRMAVLEPDGTPRYEIGQQSGQAGSPKLPKLSREAVWQHNGRPFTVPDQSGSGEWRVRAVELPDGEIGVAALSLAGTDATLERLLIIEAAVGGVVLVLLTVAATVVVRVGLRPLTRIERTAEAIAAGDLDRRVPENDPRTETGRLGAALNVMLGRLSAALHARERSEQRLRRFVADASHELRTPLTSIRGFAELYRRGGAADVERLMGRIESEAKRMGILVDDLLLLARLDQERALDITDVDLLVLAGDAVHDAKAREPDRPVTLVPGSGAVRVLGDEHRLRQVVGNLVTNALTHTPAGTPVRLTVAHRPAQERNGWPVAAAGADRLPDGALGLLEVHDDGPGIPAEAAAHVFDRFYRADRSRARTRGGGAGLGLAISAAILEAHNGRIELYSAPDRGTTFRVLLPLA</sequence>
<dbReference type="SUPFAM" id="SSF158472">
    <property type="entry name" value="HAMP domain-like"/>
    <property type="match status" value="1"/>
</dbReference>
<dbReference type="Gene3D" id="1.10.287.130">
    <property type="match status" value="1"/>
</dbReference>
<proteinExistence type="predicted"/>
<dbReference type="SUPFAM" id="SSF55874">
    <property type="entry name" value="ATPase domain of HSP90 chaperone/DNA topoisomerase II/histidine kinase"/>
    <property type="match status" value="1"/>
</dbReference>
<evidence type="ECO:0000259" key="12">
    <source>
        <dbReference type="PROSITE" id="PS50109"/>
    </source>
</evidence>
<organism evidence="14 15">
    <name type="scientific">Gandjariella thermophila</name>
    <dbReference type="NCBI Taxonomy" id="1931992"/>
    <lineage>
        <taxon>Bacteria</taxon>
        <taxon>Bacillati</taxon>
        <taxon>Actinomycetota</taxon>
        <taxon>Actinomycetes</taxon>
        <taxon>Pseudonocardiales</taxon>
        <taxon>Pseudonocardiaceae</taxon>
        <taxon>Gandjariella</taxon>
    </lineage>
</organism>
<reference evidence="15" key="1">
    <citation type="submission" date="2019-04" db="EMBL/GenBank/DDBJ databases">
        <title>Draft genome sequence of Pseudonocardiaceae bacterium SL3-2-4.</title>
        <authorList>
            <person name="Ningsih F."/>
            <person name="Yokota A."/>
            <person name="Sakai Y."/>
            <person name="Nanatani K."/>
            <person name="Yabe S."/>
            <person name="Oetari A."/>
            <person name="Sjamsuridzal W."/>
        </authorList>
    </citation>
    <scope>NUCLEOTIDE SEQUENCE [LARGE SCALE GENOMIC DNA]</scope>
    <source>
        <strain evidence="15">SL3-2-4</strain>
    </source>
</reference>
<dbReference type="Pfam" id="PF00512">
    <property type="entry name" value="HisKA"/>
    <property type="match status" value="1"/>
</dbReference>
<dbReference type="EMBL" id="BJFL01000007">
    <property type="protein sequence ID" value="GDY30290.1"/>
    <property type="molecule type" value="Genomic_DNA"/>
</dbReference>
<evidence type="ECO:0000256" key="3">
    <source>
        <dbReference type="ARBA" id="ARBA00012438"/>
    </source>
</evidence>
<feature type="domain" description="HAMP" evidence="13">
    <location>
        <begin position="189"/>
        <end position="242"/>
    </location>
</feature>
<dbReference type="PANTHER" id="PTHR45436:SF5">
    <property type="entry name" value="SENSOR HISTIDINE KINASE TRCS"/>
    <property type="match status" value="1"/>
</dbReference>
<dbReference type="InterPro" id="IPR004358">
    <property type="entry name" value="Sig_transdc_His_kin-like_C"/>
</dbReference>
<evidence type="ECO:0000256" key="9">
    <source>
        <dbReference type="ARBA" id="ARBA00023012"/>
    </source>
</evidence>
<keyword evidence="6 11" id="KW-0812">Transmembrane</keyword>
<keyword evidence="4" id="KW-0597">Phosphoprotein</keyword>
<evidence type="ECO:0000256" key="11">
    <source>
        <dbReference type="SAM" id="Phobius"/>
    </source>
</evidence>
<keyword evidence="7 14" id="KW-0418">Kinase</keyword>
<evidence type="ECO:0000259" key="13">
    <source>
        <dbReference type="PROSITE" id="PS50885"/>
    </source>
</evidence>
<keyword evidence="15" id="KW-1185">Reference proteome</keyword>
<evidence type="ECO:0000256" key="4">
    <source>
        <dbReference type="ARBA" id="ARBA00022553"/>
    </source>
</evidence>
<evidence type="ECO:0000256" key="1">
    <source>
        <dbReference type="ARBA" id="ARBA00000085"/>
    </source>
</evidence>
<dbReference type="GO" id="GO:0000155">
    <property type="term" value="F:phosphorelay sensor kinase activity"/>
    <property type="evidence" value="ECO:0007669"/>
    <property type="project" value="InterPro"/>
</dbReference>
<dbReference type="InterPro" id="IPR003660">
    <property type="entry name" value="HAMP_dom"/>
</dbReference>
<evidence type="ECO:0000256" key="8">
    <source>
        <dbReference type="ARBA" id="ARBA00022989"/>
    </source>
</evidence>
<evidence type="ECO:0000313" key="14">
    <source>
        <dbReference type="EMBL" id="GDY30290.1"/>
    </source>
</evidence>
<dbReference type="Proteomes" id="UP000298860">
    <property type="component" value="Unassembled WGS sequence"/>
</dbReference>
<protein>
    <recommendedName>
        <fullName evidence="3">histidine kinase</fullName>
        <ecNumber evidence="3">2.7.13.3</ecNumber>
    </recommendedName>
</protein>
<feature type="domain" description="Histidine kinase" evidence="12">
    <location>
        <begin position="257"/>
        <end position="489"/>
    </location>
</feature>
<dbReference type="Gene3D" id="3.30.565.10">
    <property type="entry name" value="Histidine kinase-like ATPase, C-terminal domain"/>
    <property type="match status" value="1"/>
</dbReference>
<dbReference type="PROSITE" id="PS50885">
    <property type="entry name" value="HAMP"/>
    <property type="match status" value="1"/>
</dbReference>
<dbReference type="InterPro" id="IPR036097">
    <property type="entry name" value="HisK_dim/P_sf"/>
</dbReference>
<dbReference type="Gene3D" id="6.10.340.10">
    <property type="match status" value="1"/>
</dbReference>
<comment type="caution">
    <text evidence="14">The sequence shown here is derived from an EMBL/GenBank/DDBJ whole genome shotgun (WGS) entry which is preliminary data.</text>
</comment>
<accession>A0A4D4J5C7</accession>
<evidence type="ECO:0000256" key="2">
    <source>
        <dbReference type="ARBA" id="ARBA00004236"/>
    </source>
</evidence>